<name>A0A9Q0E2S5_9TELE</name>
<evidence type="ECO:0000313" key="4">
    <source>
        <dbReference type="Proteomes" id="UP001148018"/>
    </source>
</evidence>
<evidence type="ECO:0000256" key="1">
    <source>
        <dbReference type="ARBA" id="ARBA00008532"/>
    </source>
</evidence>
<dbReference type="Gene3D" id="3.75.10.10">
    <property type="entry name" value="L-arginine/glycine Amidinotransferase, Chain A"/>
    <property type="match status" value="1"/>
</dbReference>
<dbReference type="GO" id="GO:0016597">
    <property type="term" value="F:amino acid binding"/>
    <property type="evidence" value="ECO:0007669"/>
    <property type="project" value="TreeGrafter"/>
</dbReference>
<proteinExistence type="inferred from homology"/>
<accession>A0A9Q0E2S5</accession>
<evidence type="ECO:0008006" key="5">
    <source>
        <dbReference type="Google" id="ProtNLM"/>
    </source>
</evidence>
<protein>
    <recommendedName>
        <fullName evidence="5">Dimethylargininase</fullName>
    </recommendedName>
</protein>
<reference evidence="3" key="1">
    <citation type="submission" date="2022-07" db="EMBL/GenBank/DDBJ databases">
        <title>Chromosome-level genome of Muraenolepis orangiensis.</title>
        <authorList>
            <person name="Kim J."/>
        </authorList>
    </citation>
    <scope>NUCLEOTIDE SEQUENCE</scope>
    <source>
        <strain evidence="3">KU_S4_2022</strain>
        <tissue evidence="3">Muscle</tissue>
    </source>
</reference>
<dbReference type="EMBL" id="JANIIK010000048">
    <property type="protein sequence ID" value="KAJ3598979.1"/>
    <property type="molecule type" value="Genomic_DNA"/>
</dbReference>
<feature type="non-terminal residue" evidence="3">
    <location>
        <position position="86"/>
    </location>
</feature>
<dbReference type="OrthoDB" id="10016839at2759"/>
<keyword evidence="4" id="KW-1185">Reference proteome</keyword>
<dbReference type="Proteomes" id="UP001148018">
    <property type="component" value="Unassembled WGS sequence"/>
</dbReference>
<sequence>VMQKMSVHHYDTLTVPNDVAANCIYMDLPEKGAVLLHCTPQEFPESTKVLEKLKDHMLIPVSNMEKVKVNGALTCCSVLINKKAQV</sequence>
<dbReference type="PANTHER" id="PTHR12737">
    <property type="entry name" value="DIMETHYLARGININE DIMETHYLAMINOHYDROLASE"/>
    <property type="match status" value="1"/>
</dbReference>
<dbReference type="GO" id="GO:0006525">
    <property type="term" value="P:arginine metabolic process"/>
    <property type="evidence" value="ECO:0007669"/>
    <property type="project" value="TreeGrafter"/>
</dbReference>
<dbReference type="GO" id="GO:0045429">
    <property type="term" value="P:positive regulation of nitric oxide biosynthetic process"/>
    <property type="evidence" value="ECO:0007669"/>
    <property type="project" value="TreeGrafter"/>
</dbReference>
<dbReference type="SUPFAM" id="SSF55909">
    <property type="entry name" value="Pentein"/>
    <property type="match status" value="1"/>
</dbReference>
<comment type="similarity">
    <text evidence="1">Belongs to the DDAH family.</text>
</comment>
<dbReference type="PANTHER" id="PTHR12737:SF17">
    <property type="entry name" value="N(G),N(G)-DIMETHYLARGININE DIMETHYLAMINOHYDROLASE 1"/>
    <property type="match status" value="1"/>
</dbReference>
<evidence type="ECO:0000313" key="3">
    <source>
        <dbReference type="EMBL" id="KAJ3598979.1"/>
    </source>
</evidence>
<keyword evidence="2" id="KW-0378">Hydrolase</keyword>
<evidence type="ECO:0000256" key="2">
    <source>
        <dbReference type="ARBA" id="ARBA00022801"/>
    </source>
</evidence>
<comment type="caution">
    <text evidence="3">The sequence shown here is derived from an EMBL/GenBank/DDBJ whole genome shotgun (WGS) entry which is preliminary data.</text>
</comment>
<dbReference type="GO" id="GO:0000052">
    <property type="term" value="P:citrulline metabolic process"/>
    <property type="evidence" value="ECO:0007669"/>
    <property type="project" value="TreeGrafter"/>
</dbReference>
<gene>
    <name evidence="3" type="ORF">NHX12_032942</name>
</gene>
<dbReference type="GO" id="GO:0005739">
    <property type="term" value="C:mitochondrion"/>
    <property type="evidence" value="ECO:0007669"/>
    <property type="project" value="TreeGrafter"/>
</dbReference>
<dbReference type="InterPro" id="IPR033199">
    <property type="entry name" value="DDAH-like"/>
</dbReference>
<organism evidence="3 4">
    <name type="scientific">Muraenolepis orangiensis</name>
    <name type="common">Patagonian moray cod</name>
    <dbReference type="NCBI Taxonomy" id="630683"/>
    <lineage>
        <taxon>Eukaryota</taxon>
        <taxon>Metazoa</taxon>
        <taxon>Chordata</taxon>
        <taxon>Craniata</taxon>
        <taxon>Vertebrata</taxon>
        <taxon>Euteleostomi</taxon>
        <taxon>Actinopterygii</taxon>
        <taxon>Neopterygii</taxon>
        <taxon>Teleostei</taxon>
        <taxon>Neoteleostei</taxon>
        <taxon>Acanthomorphata</taxon>
        <taxon>Zeiogadaria</taxon>
        <taxon>Gadariae</taxon>
        <taxon>Gadiformes</taxon>
        <taxon>Muraenolepidoidei</taxon>
        <taxon>Muraenolepididae</taxon>
        <taxon>Muraenolepis</taxon>
    </lineage>
</organism>
<dbReference type="GO" id="GO:0016403">
    <property type="term" value="F:dimethylargininase activity"/>
    <property type="evidence" value="ECO:0007669"/>
    <property type="project" value="TreeGrafter"/>
</dbReference>
<dbReference type="AlphaFoldDB" id="A0A9Q0E2S5"/>